<dbReference type="InParanoid" id="A0A5F8A6H0"/>
<reference evidence="2" key="2">
    <citation type="submission" date="2019-01" db="EMBL/GenBank/DDBJ databases">
        <authorList>
            <person name="Graves T."/>
            <person name="Eichler E.E."/>
            <person name="Wilson R.K."/>
        </authorList>
    </citation>
    <scope>NUCLEOTIDE SEQUENCE [LARGE SCALE GENOMIC DNA]</scope>
    <source>
        <strain evidence="2">17573</strain>
    </source>
</reference>
<organism evidence="2 3">
    <name type="scientific">Macaca mulatta</name>
    <name type="common">Rhesus macaque</name>
    <dbReference type="NCBI Taxonomy" id="9544"/>
    <lineage>
        <taxon>Eukaryota</taxon>
        <taxon>Metazoa</taxon>
        <taxon>Chordata</taxon>
        <taxon>Craniata</taxon>
        <taxon>Vertebrata</taxon>
        <taxon>Euteleostomi</taxon>
        <taxon>Mammalia</taxon>
        <taxon>Eutheria</taxon>
        <taxon>Euarchontoglires</taxon>
        <taxon>Primates</taxon>
        <taxon>Haplorrhini</taxon>
        <taxon>Catarrhini</taxon>
        <taxon>Cercopithecidae</taxon>
        <taxon>Cercopithecinae</taxon>
        <taxon>Macaca</taxon>
    </lineage>
</organism>
<evidence type="ECO:0000256" key="1">
    <source>
        <dbReference type="SAM" id="SignalP"/>
    </source>
</evidence>
<dbReference type="Bgee" id="ENSMMUG00000050839">
    <property type="expression patterns" value="Expressed in dorsolateral prefrontal cortex and 6 other cell types or tissues"/>
</dbReference>
<reference evidence="3" key="1">
    <citation type="journal article" date="2007" name="Science">
        <title>Evolutionary and biomedical insights from the rhesus macaque genome.</title>
        <authorList>
            <person name="Gibbs R.A."/>
            <person name="Rogers J."/>
            <person name="Katze M.G."/>
            <person name="Bumgarner R."/>
            <person name="Weinstock G.M."/>
            <person name="Mardis E.R."/>
            <person name="Remington K.A."/>
            <person name="Strausberg R.L."/>
            <person name="Venter J.C."/>
            <person name="Wilson R.K."/>
            <person name="Batzer M.A."/>
            <person name="Bustamante C.D."/>
            <person name="Eichler E.E."/>
            <person name="Hahn M.W."/>
            <person name="Hardison R.C."/>
            <person name="Makova K.D."/>
            <person name="Miller W."/>
            <person name="Milosavljevic A."/>
            <person name="Palermo R.E."/>
            <person name="Siepel A."/>
            <person name="Sikela J.M."/>
            <person name="Attaway T."/>
            <person name="Bell S."/>
            <person name="Bernard K.E."/>
            <person name="Buhay C.J."/>
            <person name="Chandrabose M.N."/>
            <person name="Dao M."/>
            <person name="Davis C."/>
            <person name="Delehaunty K.D."/>
            <person name="Ding Y."/>
            <person name="Dinh H.H."/>
            <person name="Dugan-Rocha S."/>
            <person name="Fulton L.A."/>
            <person name="Gabisi R.A."/>
            <person name="Garner T.T."/>
            <person name="Godfrey J."/>
            <person name="Hawes A.C."/>
            <person name="Hernandez J."/>
            <person name="Hines S."/>
            <person name="Holder M."/>
            <person name="Hume J."/>
            <person name="Jhangiani S.N."/>
            <person name="Joshi V."/>
            <person name="Khan Z.M."/>
            <person name="Kirkness E.F."/>
            <person name="Cree A."/>
            <person name="Fowler R.G."/>
            <person name="Lee S."/>
            <person name="Lewis L.R."/>
            <person name="Li Z."/>
            <person name="Liu Y.-S."/>
            <person name="Moore S.M."/>
            <person name="Muzny D."/>
            <person name="Nazareth L.V."/>
            <person name="Ngo D.N."/>
            <person name="Okwuonu G.O."/>
            <person name="Pai G."/>
            <person name="Parker D."/>
            <person name="Paul H.A."/>
            <person name="Pfannkoch C."/>
            <person name="Pohl C.S."/>
            <person name="Rogers Y.-H.C."/>
            <person name="Ruiz S.J."/>
            <person name="Sabo A."/>
            <person name="Santibanez J."/>
            <person name="Schneider B.W."/>
            <person name="Smith S.M."/>
            <person name="Sodergren E."/>
            <person name="Svatek A.F."/>
            <person name="Utterback T.R."/>
            <person name="Vattathil S."/>
            <person name="Warren W."/>
            <person name="White C.S."/>
            <person name="Chinwalla A.T."/>
            <person name="Feng Y."/>
            <person name="Halpern A.L."/>
            <person name="Hillier L.W."/>
            <person name="Huang X."/>
            <person name="Minx P."/>
            <person name="Nelson J.O."/>
            <person name="Pepin K.H."/>
            <person name="Qin X."/>
            <person name="Sutton G.G."/>
            <person name="Venter E."/>
            <person name="Walenz B.P."/>
            <person name="Wallis J.W."/>
            <person name="Worley K.C."/>
            <person name="Yang S.-P."/>
            <person name="Jones S.M."/>
            <person name="Marra M.A."/>
            <person name="Rocchi M."/>
            <person name="Schein J.E."/>
            <person name="Baertsch R."/>
            <person name="Clarke L."/>
            <person name="Csuros M."/>
            <person name="Glasscock J."/>
            <person name="Harris R.A."/>
            <person name="Havlak P."/>
            <person name="Jackson A.R."/>
            <person name="Jiang H."/>
            <person name="Liu Y."/>
            <person name="Messina D.N."/>
            <person name="Shen Y."/>
            <person name="Song H.X.-Z."/>
            <person name="Wylie T."/>
            <person name="Zhang L."/>
            <person name="Birney E."/>
            <person name="Han K."/>
            <person name="Konkel M.K."/>
            <person name="Lee J."/>
            <person name="Smit A.F.A."/>
            <person name="Ullmer B."/>
            <person name="Wang H."/>
            <person name="Xing J."/>
            <person name="Burhans R."/>
            <person name="Cheng Z."/>
            <person name="Karro J.E."/>
            <person name="Ma J."/>
            <person name="Raney B."/>
            <person name="She X."/>
            <person name="Cox M.J."/>
            <person name="Demuth J.P."/>
            <person name="Dumas L.J."/>
            <person name="Han S.-G."/>
            <person name="Hopkins J."/>
            <person name="Karimpour-Fard A."/>
            <person name="Kim Y.H."/>
            <person name="Pollack J.R."/>
            <person name="Vinar T."/>
            <person name="Addo-Quaye C."/>
            <person name="Degenhardt J."/>
            <person name="Denby A."/>
            <person name="Hubisz M.J."/>
            <person name="Indap A."/>
            <person name="Kosiol C."/>
            <person name="Lahn B.T."/>
            <person name="Lawson H.A."/>
            <person name="Marklein A."/>
            <person name="Nielsen R."/>
            <person name="Vallender E.J."/>
            <person name="Clark A.G."/>
            <person name="Ferguson B."/>
            <person name="Hernandez R.D."/>
            <person name="Hirani K."/>
            <person name="Kehrer-Sawatzki H."/>
            <person name="Kolb J."/>
            <person name="Patil S."/>
            <person name="Pu L.-L."/>
            <person name="Ren Y."/>
            <person name="Smith D.G."/>
            <person name="Wheeler D.A."/>
            <person name="Schenck I."/>
            <person name="Ball E.V."/>
            <person name="Chen R."/>
            <person name="Cooper D.N."/>
            <person name="Giardine B."/>
            <person name="Hsu F."/>
            <person name="Kent W.J."/>
            <person name="Lesk A."/>
            <person name="Nelson D.L."/>
            <person name="O'brien W.E."/>
            <person name="Pruefer K."/>
            <person name="Stenson P.D."/>
            <person name="Wallace J.C."/>
            <person name="Ke H."/>
            <person name="Liu X.-M."/>
            <person name="Wang P."/>
            <person name="Xiang A.P."/>
            <person name="Yang F."/>
            <person name="Barber G.P."/>
            <person name="Haussler D."/>
            <person name="Karolchik D."/>
            <person name="Kern A.D."/>
            <person name="Kuhn R.M."/>
            <person name="Smith K.E."/>
            <person name="Zwieg A.S."/>
        </authorList>
    </citation>
    <scope>NUCLEOTIDE SEQUENCE [LARGE SCALE GENOMIC DNA]</scope>
    <source>
        <strain evidence="3">17573</strain>
    </source>
</reference>
<dbReference type="Ensembl" id="ENSMMUT00000109398.1">
    <property type="protein sequence ID" value="ENSMMUP00000073543.1"/>
    <property type="gene ID" value="ENSMMUG00000050839.1"/>
</dbReference>
<dbReference type="PANTHER" id="PTHR12138">
    <property type="entry name" value="PRIMATE-EXPANDED PROTEIN FAMILY"/>
    <property type="match status" value="1"/>
</dbReference>
<reference evidence="2" key="3">
    <citation type="submission" date="2025-08" db="UniProtKB">
        <authorList>
            <consortium name="Ensembl"/>
        </authorList>
    </citation>
    <scope>IDENTIFICATION</scope>
    <source>
        <strain evidence="2">17573</strain>
    </source>
</reference>
<accession>A0A5F8A6H0</accession>
<dbReference type="Proteomes" id="UP000006718">
    <property type="component" value="Chromosome 13"/>
</dbReference>
<dbReference type="AlphaFoldDB" id="A0A5F8A6H0"/>
<feature type="signal peptide" evidence="1">
    <location>
        <begin position="1"/>
        <end position="18"/>
    </location>
</feature>
<reference evidence="2" key="4">
    <citation type="submission" date="2025-09" db="UniProtKB">
        <authorList>
            <consortium name="Ensembl"/>
        </authorList>
    </citation>
    <scope>IDENTIFICATION</scope>
    <source>
        <strain evidence="2">17573</strain>
    </source>
</reference>
<evidence type="ECO:0000313" key="3">
    <source>
        <dbReference type="Proteomes" id="UP000006718"/>
    </source>
</evidence>
<proteinExistence type="predicted"/>
<name>A0A5F8A6H0_MACMU</name>
<feature type="chain" id="PRO_5023942404" evidence="1">
    <location>
        <begin position="19"/>
        <end position="158"/>
    </location>
</feature>
<dbReference type="PANTHER" id="PTHR12138:SF133">
    <property type="entry name" value="SECRETED PROTEIN"/>
    <property type="match status" value="1"/>
</dbReference>
<evidence type="ECO:0000313" key="2">
    <source>
        <dbReference type="Ensembl" id="ENSMMUP00000073543.1"/>
    </source>
</evidence>
<dbReference type="GeneTree" id="ENSGT01120000271815"/>
<keyword evidence="1" id="KW-0732">Signal</keyword>
<dbReference type="VEuPathDB" id="HostDB:ENSMMUG00000050839"/>
<dbReference type="PRINTS" id="PR02045">
    <property type="entry name" value="F138DOMAIN"/>
</dbReference>
<keyword evidence="3" id="KW-1185">Reference proteome</keyword>
<sequence length="158" mass="17204">ISFLKLDGWLWWLGVVACNPSTLGGQGCWVAAVQDQPEQHSETTSPLFFVCLYLFLFLFLRRSLPLLPRLECSGAISVHCNLRLLGSSNSPASASRVDGTTGMRHHARLIFVFLVEMGFHHIGQAGLELLTSGDLPTSASQSARIIGMSHHVPALPPL</sequence>
<protein>
    <submittedName>
        <fullName evidence="2">Uncharacterized protein</fullName>
    </submittedName>
</protein>